<dbReference type="PANTHER" id="PTHR34988:SF1">
    <property type="entry name" value="DNA-BINDING PROTEIN"/>
    <property type="match status" value="1"/>
</dbReference>
<comment type="caution">
    <text evidence="2">The sequence shown here is derived from an EMBL/GenBank/DDBJ whole genome shotgun (WGS) entry which is preliminary data.</text>
</comment>
<dbReference type="GO" id="GO:0003677">
    <property type="term" value="F:DNA binding"/>
    <property type="evidence" value="ECO:0007669"/>
    <property type="project" value="UniProtKB-KW"/>
</dbReference>
<keyword evidence="3" id="KW-1185">Reference proteome</keyword>
<dbReference type="PANTHER" id="PTHR34988">
    <property type="entry name" value="PROTEIN, PUTATIVE-RELATED"/>
    <property type="match status" value="1"/>
</dbReference>
<name>A0ABU3ED11_9RHOB</name>
<dbReference type="CDD" id="cd11378">
    <property type="entry name" value="DUF296"/>
    <property type="match status" value="1"/>
</dbReference>
<dbReference type="InterPro" id="IPR025707">
    <property type="entry name" value="DNA_bp_PD1"/>
</dbReference>
<dbReference type="EMBL" id="JAVRQI010000006">
    <property type="protein sequence ID" value="MDT1062118.1"/>
    <property type="molecule type" value="Genomic_DNA"/>
</dbReference>
<evidence type="ECO:0000259" key="1">
    <source>
        <dbReference type="PROSITE" id="PS51742"/>
    </source>
</evidence>
<sequence length="154" mass="16306">METRLLHDADGQKSHAVILQTGDEAMTCLQDFARAQGITAAGFTAIGAFSRATLAYFDWQTKTYLPIDIDEQVEVASLTGDIALDPTGQAVVHMHAVLGRRGGAALAGHLQRGHVRPTLEVILTESPRHLRKTLDPATGLALLTSGADPALGQG</sequence>
<dbReference type="Gene3D" id="3.30.1330.80">
    <property type="entry name" value="Hypothetical protein, similar to alpha- acetolactate decarboxylase, domain 2"/>
    <property type="match status" value="1"/>
</dbReference>
<gene>
    <name evidence="2" type="ORF">RM190_09635</name>
</gene>
<dbReference type="PROSITE" id="PS51742">
    <property type="entry name" value="PPC"/>
    <property type="match status" value="1"/>
</dbReference>
<dbReference type="Pfam" id="PF03479">
    <property type="entry name" value="PCC"/>
    <property type="match status" value="1"/>
</dbReference>
<keyword evidence="2" id="KW-0238">DNA-binding</keyword>
<dbReference type="Proteomes" id="UP001251085">
    <property type="component" value="Unassembled WGS sequence"/>
</dbReference>
<dbReference type="SUPFAM" id="SSF117856">
    <property type="entry name" value="AF0104/ALDC/Ptd012-like"/>
    <property type="match status" value="1"/>
</dbReference>
<reference evidence="3" key="1">
    <citation type="submission" date="2023-07" db="EMBL/GenBank/DDBJ databases">
        <title>Characterization of two Paracoccaceae strains isolated from Phycosphere and proposal of Xinfangfangia lacusdiani sp. nov.</title>
        <authorList>
            <person name="Deng Y."/>
            <person name="Zhang Y.Q."/>
        </authorList>
    </citation>
    <scope>NUCLEOTIDE SEQUENCE [LARGE SCALE GENOMIC DNA]</scope>
    <source>
        <strain evidence="3">CPCC 101403</strain>
    </source>
</reference>
<accession>A0ABU3ED11</accession>
<dbReference type="PIRSF" id="PIRSF016702">
    <property type="entry name" value="DNA_bp_PD1"/>
    <property type="match status" value="1"/>
</dbReference>
<evidence type="ECO:0000313" key="2">
    <source>
        <dbReference type="EMBL" id="MDT1062118.1"/>
    </source>
</evidence>
<organism evidence="2 3">
    <name type="scientific">Paracoccus broussonetiae</name>
    <dbReference type="NCBI Taxonomy" id="3075834"/>
    <lineage>
        <taxon>Bacteria</taxon>
        <taxon>Pseudomonadati</taxon>
        <taxon>Pseudomonadota</taxon>
        <taxon>Alphaproteobacteria</taxon>
        <taxon>Rhodobacterales</taxon>
        <taxon>Paracoccaceae</taxon>
        <taxon>Paracoccus</taxon>
    </lineage>
</organism>
<protein>
    <submittedName>
        <fullName evidence="2">DNA-binding protein</fullName>
    </submittedName>
</protein>
<dbReference type="RefSeq" id="WP_311759215.1">
    <property type="nucleotide sequence ID" value="NZ_JAVRQI010000006.1"/>
</dbReference>
<feature type="domain" description="PPC" evidence="1">
    <location>
        <begin position="8"/>
        <end position="146"/>
    </location>
</feature>
<proteinExistence type="predicted"/>
<dbReference type="InterPro" id="IPR005175">
    <property type="entry name" value="PPC_dom"/>
</dbReference>
<evidence type="ECO:0000313" key="3">
    <source>
        <dbReference type="Proteomes" id="UP001251085"/>
    </source>
</evidence>